<reference evidence="1" key="1">
    <citation type="submission" date="2021-06" db="EMBL/GenBank/DDBJ databases">
        <authorList>
            <person name="Kallberg Y."/>
            <person name="Tangrot J."/>
            <person name="Rosling A."/>
        </authorList>
    </citation>
    <scope>NUCLEOTIDE SEQUENCE</scope>
    <source>
        <strain evidence="1">CL356</strain>
    </source>
</reference>
<dbReference type="Proteomes" id="UP000789525">
    <property type="component" value="Unassembled WGS sequence"/>
</dbReference>
<comment type="caution">
    <text evidence="1">The sequence shown here is derived from an EMBL/GenBank/DDBJ whole genome shotgun (WGS) entry which is preliminary data.</text>
</comment>
<keyword evidence="2" id="KW-1185">Reference proteome</keyword>
<organism evidence="1 2">
    <name type="scientific">Acaulospora colombiana</name>
    <dbReference type="NCBI Taxonomy" id="27376"/>
    <lineage>
        <taxon>Eukaryota</taxon>
        <taxon>Fungi</taxon>
        <taxon>Fungi incertae sedis</taxon>
        <taxon>Mucoromycota</taxon>
        <taxon>Glomeromycotina</taxon>
        <taxon>Glomeromycetes</taxon>
        <taxon>Diversisporales</taxon>
        <taxon>Acaulosporaceae</taxon>
        <taxon>Acaulospora</taxon>
    </lineage>
</organism>
<gene>
    <name evidence="1" type="ORF">ACOLOM_LOCUS1516</name>
</gene>
<proteinExistence type="predicted"/>
<name>A0ACA9KEW4_9GLOM</name>
<sequence>MEDQKIQEAREAMDILYEISTLLNTGLDREALSLCLNLCENGVNPEALAAVIKELRRESASIKPSDTITPTPSSTASGFGNNSNTSGANSATSVPVVKKRKKISSEND</sequence>
<accession>A0ACA9KEW4</accession>
<protein>
    <submittedName>
        <fullName evidence="1">15851_t:CDS:1</fullName>
    </submittedName>
</protein>
<dbReference type="EMBL" id="CAJVPT010001809">
    <property type="protein sequence ID" value="CAG8469252.1"/>
    <property type="molecule type" value="Genomic_DNA"/>
</dbReference>
<evidence type="ECO:0000313" key="1">
    <source>
        <dbReference type="EMBL" id="CAG8469252.1"/>
    </source>
</evidence>
<evidence type="ECO:0000313" key="2">
    <source>
        <dbReference type="Proteomes" id="UP000789525"/>
    </source>
</evidence>